<name>A0ABQ5A4F1_9ASTR</name>
<dbReference type="SUPFAM" id="SSF56112">
    <property type="entry name" value="Protein kinase-like (PK-like)"/>
    <property type="match status" value="1"/>
</dbReference>
<accession>A0ABQ5A4F1</accession>
<dbReference type="PANTHER" id="PTHR27003">
    <property type="entry name" value="OS07G0166700 PROTEIN"/>
    <property type="match status" value="1"/>
</dbReference>
<gene>
    <name evidence="2" type="ORF">Tco_0803579</name>
</gene>
<dbReference type="Gene3D" id="1.10.510.10">
    <property type="entry name" value="Transferase(Phosphotransferase) domain 1"/>
    <property type="match status" value="1"/>
</dbReference>
<proteinExistence type="predicted"/>
<comment type="caution">
    <text evidence="2">The sequence shown here is derived from an EMBL/GenBank/DDBJ whole genome shotgun (WGS) entry which is preliminary data.</text>
</comment>
<dbReference type="InterPro" id="IPR001245">
    <property type="entry name" value="Ser-Thr/Tyr_kinase_cat_dom"/>
</dbReference>
<dbReference type="Gene3D" id="3.30.200.20">
    <property type="entry name" value="Phosphorylase Kinase, domain 1"/>
    <property type="match status" value="1"/>
</dbReference>
<dbReference type="PANTHER" id="PTHR27003:SF383">
    <property type="entry name" value="TYROSINE-PROTEIN KINASE, NON-RECEPTOR JAK_TYK2-RELATED"/>
    <property type="match status" value="1"/>
</dbReference>
<evidence type="ECO:0000259" key="1">
    <source>
        <dbReference type="PROSITE" id="PS50011"/>
    </source>
</evidence>
<reference evidence="2" key="1">
    <citation type="journal article" date="2022" name="Int. J. Mol. Sci.">
        <title>Draft Genome of Tanacetum Coccineum: Genomic Comparison of Closely Related Tanacetum-Family Plants.</title>
        <authorList>
            <person name="Yamashiro T."/>
            <person name="Shiraishi A."/>
            <person name="Nakayama K."/>
            <person name="Satake H."/>
        </authorList>
    </citation>
    <scope>NUCLEOTIDE SEQUENCE</scope>
</reference>
<sequence length="334" mass="38957">MSSLKYLSHYELSFEDIESATNDFENIIKDKMFERIYEGRMLHSGQSIDIVVRKIFYIFQEDDDNRKFRMEKSILSSLNHTNLVSVIGFCEEKEYLKYTVYKKEANGSLNKYLSDKTLTWMQRLKICLGVANALSYIHYDVGRDFSVIHCNIRSSKILLDDKWEPKLSGFQLALKNTAARRHRLLLTRDVVKDAYLDPKYKKTGGVTHKSDVYSFGVVLLEVLCGMSATDDDEDKDIDEDDDDELGEGLLSQLKKSHLDDMIDPHLRKQMEPESFKIFSDTAYWCIKEDRADRPYIDQVVKRLEKALELQWKHENPVNLTSSPCERESFQLDIV</sequence>
<dbReference type="InterPro" id="IPR000719">
    <property type="entry name" value="Prot_kinase_dom"/>
</dbReference>
<dbReference type="PROSITE" id="PS50011">
    <property type="entry name" value="PROTEIN_KINASE_DOM"/>
    <property type="match status" value="1"/>
</dbReference>
<dbReference type="Proteomes" id="UP001151760">
    <property type="component" value="Unassembled WGS sequence"/>
</dbReference>
<dbReference type="InterPro" id="IPR045272">
    <property type="entry name" value="ANXUR1/2-like"/>
</dbReference>
<organism evidence="2 3">
    <name type="scientific">Tanacetum coccineum</name>
    <dbReference type="NCBI Taxonomy" id="301880"/>
    <lineage>
        <taxon>Eukaryota</taxon>
        <taxon>Viridiplantae</taxon>
        <taxon>Streptophyta</taxon>
        <taxon>Embryophyta</taxon>
        <taxon>Tracheophyta</taxon>
        <taxon>Spermatophyta</taxon>
        <taxon>Magnoliopsida</taxon>
        <taxon>eudicotyledons</taxon>
        <taxon>Gunneridae</taxon>
        <taxon>Pentapetalae</taxon>
        <taxon>asterids</taxon>
        <taxon>campanulids</taxon>
        <taxon>Asterales</taxon>
        <taxon>Asteraceae</taxon>
        <taxon>Asteroideae</taxon>
        <taxon>Anthemideae</taxon>
        <taxon>Anthemidinae</taxon>
        <taxon>Tanacetum</taxon>
    </lineage>
</organism>
<dbReference type="InterPro" id="IPR011009">
    <property type="entry name" value="Kinase-like_dom_sf"/>
</dbReference>
<evidence type="ECO:0000313" key="2">
    <source>
        <dbReference type="EMBL" id="GJS96611.1"/>
    </source>
</evidence>
<dbReference type="EMBL" id="BQNB010011899">
    <property type="protein sequence ID" value="GJS96611.1"/>
    <property type="molecule type" value="Genomic_DNA"/>
</dbReference>
<reference evidence="2" key="2">
    <citation type="submission" date="2022-01" db="EMBL/GenBank/DDBJ databases">
        <authorList>
            <person name="Yamashiro T."/>
            <person name="Shiraishi A."/>
            <person name="Satake H."/>
            <person name="Nakayama K."/>
        </authorList>
    </citation>
    <scope>NUCLEOTIDE SEQUENCE</scope>
</reference>
<dbReference type="Pfam" id="PF07714">
    <property type="entry name" value="PK_Tyr_Ser-Thr"/>
    <property type="match status" value="1"/>
</dbReference>
<feature type="domain" description="Protein kinase" evidence="1">
    <location>
        <begin position="22"/>
        <end position="307"/>
    </location>
</feature>
<protein>
    <submittedName>
        <fullName evidence="2">Kinase-like domain, phloem protein 2-like protein</fullName>
    </submittedName>
</protein>
<evidence type="ECO:0000313" key="3">
    <source>
        <dbReference type="Proteomes" id="UP001151760"/>
    </source>
</evidence>
<keyword evidence="3" id="KW-1185">Reference proteome</keyword>